<gene>
    <name evidence="5" type="ORF">PGLA2088_LOCUS16799</name>
</gene>
<feature type="region of interest" description="Disordered" evidence="3">
    <location>
        <begin position="17"/>
        <end position="41"/>
    </location>
</feature>
<dbReference type="EMBL" id="CAJNNW010021505">
    <property type="protein sequence ID" value="CAE8668062.1"/>
    <property type="molecule type" value="Genomic_DNA"/>
</dbReference>
<dbReference type="InterPro" id="IPR057027">
    <property type="entry name" value="TPR_mt"/>
</dbReference>
<evidence type="ECO:0000256" key="1">
    <source>
        <dbReference type="ARBA" id="ARBA00022737"/>
    </source>
</evidence>
<feature type="repeat" description="PPR" evidence="2">
    <location>
        <begin position="277"/>
        <end position="311"/>
    </location>
</feature>
<dbReference type="InterPro" id="IPR011990">
    <property type="entry name" value="TPR-like_helical_dom_sf"/>
</dbReference>
<reference evidence="5" key="1">
    <citation type="submission" date="2021-02" db="EMBL/GenBank/DDBJ databases">
        <authorList>
            <person name="Dougan E. K."/>
            <person name="Rhodes N."/>
            <person name="Thang M."/>
            <person name="Chan C."/>
        </authorList>
    </citation>
    <scope>NUCLEOTIDE SEQUENCE</scope>
</reference>
<feature type="region of interest" description="Disordered" evidence="3">
    <location>
        <begin position="519"/>
        <end position="548"/>
    </location>
</feature>
<feature type="repeat" description="PPR" evidence="2">
    <location>
        <begin position="761"/>
        <end position="795"/>
    </location>
</feature>
<dbReference type="InterPro" id="IPR002885">
    <property type="entry name" value="PPR_rpt"/>
</dbReference>
<feature type="domain" description="Pentatricopeptide repeat-containing protein-mitochondrial" evidence="4">
    <location>
        <begin position="559"/>
        <end position="676"/>
    </location>
</feature>
<dbReference type="NCBIfam" id="TIGR00756">
    <property type="entry name" value="PPR"/>
    <property type="match status" value="6"/>
</dbReference>
<name>A0A813J4L3_POLGL</name>
<protein>
    <recommendedName>
        <fullName evidence="4">Pentatricopeptide repeat-containing protein-mitochondrial domain-containing protein</fullName>
    </recommendedName>
</protein>
<feature type="repeat" description="PPR" evidence="2">
    <location>
        <begin position="726"/>
        <end position="760"/>
    </location>
</feature>
<dbReference type="Gene3D" id="1.25.40.10">
    <property type="entry name" value="Tetratricopeptide repeat domain"/>
    <property type="match status" value="5"/>
</dbReference>
<dbReference type="Pfam" id="PF23276">
    <property type="entry name" value="TPR_24"/>
    <property type="match status" value="1"/>
</dbReference>
<comment type="caution">
    <text evidence="5">The sequence shown here is derived from an EMBL/GenBank/DDBJ whole genome shotgun (WGS) entry which is preliminary data.</text>
</comment>
<feature type="repeat" description="PPR" evidence="2">
    <location>
        <begin position="586"/>
        <end position="620"/>
    </location>
</feature>
<evidence type="ECO:0000259" key="4">
    <source>
        <dbReference type="Pfam" id="PF23276"/>
    </source>
</evidence>
<feature type="compositionally biased region" description="Polar residues" evidence="3">
    <location>
        <begin position="17"/>
        <end position="36"/>
    </location>
</feature>
<feature type="compositionally biased region" description="Low complexity" evidence="3">
    <location>
        <begin position="528"/>
        <end position="545"/>
    </location>
</feature>
<dbReference type="Proteomes" id="UP000626109">
    <property type="component" value="Unassembled WGS sequence"/>
</dbReference>
<dbReference type="PANTHER" id="PTHR47447:SF17">
    <property type="entry name" value="OS12G0638900 PROTEIN"/>
    <property type="match status" value="1"/>
</dbReference>
<dbReference type="Pfam" id="PF13041">
    <property type="entry name" value="PPR_2"/>
    <property type="match status" value="3"/>
</dbReference>
<feature type="repeat" description="PPR" evidence="2">
    <location>
        <begin position="691"/>
        <end position="725"/>
    </location>
</feature>
<organism evidence="5 6">
    <name type="scientific">Polarella glacialis</name>
    <name type="common">Dinoflagellate</name>
    <dbReference type="NCBI Taxonomy" id="89957"/>
    <lineage>
        <taxon>Eukaryota</taxon>
        <taxon>Sar</taxon>
        <taxon>Alveolata</taxon>
        <taxon>Dinophyceae</taxon>
        <taxon>Suessiales</taxon>
        <taxon>Suessiaceae</taxon>
        <taxon>Polarella</taxon>
    </lineage>
</organism>
<dbReference type="PANTHER" id="PTHR47447">
    <property type="entry name" value="OS03G0856100 PROTEIN"/>
    <property type="match status" value="1"/>
</dbReference>
<keyword evidence="1" id="KW-0677">Repeat</keyword>
<feature type="region of interest" description="Disordered" evidence="3">
    <location>
        <begin position="177"/>
        <end position="206"/>
    </location>
</feature>
<evidence type="ECO:0000256" key="3">
    <source>
        <dbReference type="SAM" id="MobiDB-lite"/>
    </source>
</evidence>
<dbReference type="AlphaFoldDB" id="A0A813J4L3"/>
<evidence type="ECO:0000256" key="2">
    <source>
        <dbReference type="PROSITE-ProRule" id="PRU00708"/>
    </source>
</evidence>
<feature type="repeat" description="PPR" evidence="2">
    <location>
        <begin position="831"/>
        <end position="865"/>
    </location>
</feature>
<sequence length="993" mass="106199">MGVAFFAPADVCLSGQLSSSRQSDAGSTTRSPSCGSASAPEAVGWRVEAPRNTACTAGRQSVHSLGVALEAQSGLCRTKRERRTLLARARLIGVAGLLLVPFHVLLSQTGRTTGFAATASESLGQRSVSWLGGLQHRTLPTALRAAADAGDAEALSMPRNASSWSSRRKSSLASAINSPGLWTNRREEDPSGGTSRSKSGTGQNGLFSGDAIIRCAERGEPRRAAEWLEKLLQQGFPLAQEAAGCFQALANSFARQADGKEAARWIERSVDAGFLPKVATFREVLTALSAGGDADATAKLLEQMRSAGLAPDVGCCNAVLRGLGASSPPEAVRWLEQAMPELGVEPDPETFATLAEAFARAGDDQQAASWVDRVAQAEAGTSPGGDSAWDGLLGSLRGVCLERRDLAQLRFWLSRDDMAILRRSRAIASALLQAEEDPEEMEMWIARMQLDGLELDRACFTAVVDAWVQKEAMGRALVWIDRMLAAGYTPSRKASTAVLGSLTPKEGVEFLEGIVSPLSSSSGEADLATPTSASDSGPSSSSKDGQFSGWLASSGREAVAELASKRRDYQAAAEVLEQLEVAGLADAAAYNAVITGFATKGNAQEAARWFDRMTSAKLSPDVKTCSALVDARVKKGDVNGAAKLLLKLQTAGEELDCFAYTSVISGFAEQGDMAAAHLWLQRLVESSLGLDEAVFNAVIKGFVRKRDLVAAVNCLQQMSEAGLAPNVISYTTLLSAFAERGDELEVERWLHAMQAAGVTPTTVTCNAIVGGFASHGNMTLAADWLRRMKGAKFKPDSITYNRLVSGCASRGDADGASRWLGRMRTARLKPDEVSFNSAIHACAKAGRSREAKAWLERMSQELIRPSVVSWSALVSACAAEGGAEVSPSPVRKRPSNSPRTAFERWLLRGCSPTCTHLQLWTARLVERGGASCWRTFWARRGRLKRRLVLQLLGCEGALGSQGPSLCLCEWPREERFSRHFSMSCFTASSFVDR</sequence>
<accession>A0A813J4L3</accession>
<proteinExistence type="predicted"/>
<evidence type="ECO:0000313" key="6">
    <source>
        <dbReference type="Proteomes" id="UP000626109"/>
    </source>
</evidence>
<dbReference type="PROSITE" id="PS51375">
    <property type="entry name" value="PPR"/>
    <property type="match status" value="7"/>
</dbReference>
<feature type="repeat" description="PPR" evidence="2">
    <location>
        <begin position="796"/>
        <end position="830"/>
    </location>
</feature>
<dbReference type="SUPFAM" id="SSF81901">
    <property type="entry name" value="HCP-like"/>
    <property type="match status" value="2"/>
</dbReference>
<evidence type="ECO:0000313" key="5">
    <source>
        <dbReference type="EMBL" id="CAE8668062.1"/>
    </source>
</evidence>
<feature type="compositionally biased region" description="Low complexity" evidence="3">
    <location>
        <begin position="191"/>
        <end position="201"/>
    </location>
</feature>